<name>X0UAA5_9ZZZZ</name>
<protein>
    <recommendedName>
        <fullName evidence="2">Methyltransferase type 11 domain-containing protein</fullName>
    </recommendedName>
</protein>
<proteinExistence type="predicted"/>
<organism evidence="1">
    <name type="scientific">marine sediment metagenome</name>
    <dbReference type="NCBI Taxonomy" id="412755"/>
    <lineage>
        <taxon>unclassified sequences</taxon>
        <taxon>metagenomes</taxon>
        <taxon>ecological metagenomes</taxon>
    </lineage>
</organism>
<dbReference type="AlphaFoldDB" id="X0UAA5"/>
<dbReference type="SUPFAM" id="SSF53335">
    <property type="entry name" value="S-adenosyl-L-methionine-dependent methyltransferases"/>
    <property type="match status" value="1"/>
</dbReference>
<feature type="non-terminal residue" evidence="1">
    <location>
        <position position="195"/>
    </location>
</feature>
<dbReference type="InterPro" id="IPR029063">
    <property type="entry name" value="SAM-dependent_MTases_sf"/>
</dbReference>
<reference evidence="1" key="1">
    <citation type="journal article" date="2014" name="Front. Microbiol.">
        <title>High frequency of phylogenetically diverse reductive dehalogenase-homologous genes in deep subseafloor sedimentary metagenomes.</title>
        <authorList>
            <person name="Kawai M."/>
            <person name="Futagami T."/>
            <person name="Toyoda A."/>
            <person name="Takaki Y."/>
            <person name="Nishi S."/>
            <person name="Hori S."/>
            <person name="Arai W."/>
            <person name="Tsubouchi T."/>
            <person name="Morono Y."/>
            <person name="Uchiyama I."/>
            <person name="Ito T."/>
            <person name="Fujiyama A."/>
            <person name="Inagaki F."/>
            <person name="Takami H."/>
        </authorList>
    </citation>
    <scope>NUCLEOTIDE SEQUENCE</scope>
    <source>
        <strain evidence="1">Expedition CK06-06</strain>
    </source>
</reference>
<accession>X0UAA5</accession>
<dbReference type="EMBL" id="BARS01021366">
    <property type="protein sequence ID" value="GAG02774.1"/>
    <property type="molecule type" value="Genomic_DNA"/>
</dbReference>
<dbReference type="Pfam" id="PF13489">
    <property type="entry name" value="Methyltransf_23"/>
    <property type="match status" value="1"/>
</dbReference>
<dbReference type="Gene3D" id="3.40.50.150">
    <property type="entry name" value="Vaccinia Virus protein VP39"/>
    <property type="match status" value="1"/>
</dbReference>
<sequence length="195" mass="22075">MIGANCRNEEECDGSVVKCAVCGYSQVVALRDYRSPFIDNVYTLYSCAECESRCFQIDEQPTELVEIYDDYAHGISGTFNKPFAVSDYWSDQVRTASALLGRRVDSVLDVGCRTGDFLMHWPEDVARVGVELTAHWAEVANKRGLDIKQDYLEKVEFGRRFDLVTCYAVIEHLRSPVAFLRKLPDLVEEDGIVVI</sequence>
<evidence type="ECO:0000313" key="1">
    <source>
        <dbReference type="EMBL" id="GAG02774.1"/>
    </source>
</evidence>
<gene>
    <name evidence="1" type="ORF">S01H1_34324</name>
</gene>
<comment type="caution">
    <text evidence="1">The sequence shown here is derived from an EMBL/GenBank/DDBJ whole genome shotgun (WGS) entry which is preliminary data.</text>
</comment>
<evidence type="ECO:0008006" key="2">
    <source>
        <dbReference type="Google" id="ProtNLM"/>
    </source>
</evidence>